<name>A0A6M1S7P1_9HYPH</name>
<dbReference type="EMBL" id="JAAKZH010000001">
    <property type="protein sequence ID" value="NGO62696.1"/>
    <property type="molecule type" value="Genomic_DNA"/>
</dbReference>
<accession>A0A6M1S7P1</accession>
<comment type="caution">
    <text evidence="2">The sequence shown here is derived from an EMBL/GenBank/DDBJ whole genome shotgun (WGS) entry which is preliminary data.</text>
</comment>
<sequence>MMGVFAKTGLAALIALGATVATLSPAAADGWRFRHDGPAYDMDYGRGGHNGYERRHQRPRGGCFPGEAVEKARWNGLHRARVQDVTPRRVVVGGVRRGGFDRMVFANVRGCPIIRY</sequence>
<dbReference type="AlphaFoldDB" id="A0A6M1S7P1"/>
<feature type="signal peptide" evidence="1">
    <location>
        <begin position="1"/>
        <end position="27"/>
    </location>
</feature>
<keyword evidence="3" id="KW-1185">Reference proteome</keyword>
<evidence type="ECO:0000256" key="1">
    <source>
        <dbReference type="SAM" id="SignalP"/>
    </source>
</evidence>
<proteinExistence type="predicted"/>
<dbReference type="RefSeq" id="WP_163899998.1">
    <property type="nucleotide sequence ID" value="NZ_CP048427.1"/>
</dbReference>
<evidence type="ECO:0000313" key="3">
    <source>
        <dbReference type="Proteomes" id="UP000477849"/>
    </source>
</evidence>
<keyword evidence="1" id="KW-0732">Signal</keyword>
<evidence type="ECO:0000313" key="2">
    <source>
        <dbReference type="EMBL" id="NGO62696.1"/>
    </source>
</evidence>
<reference evidence="2 3" key="1">
    <citation type="submission" date="2020-02" db="EMBL/GenBank/DDBJ databases">
        <title>Genome sequence of the type strain CCBAU10050 of Rhizobium daejeonense.</title>
        <authorList>
            <person name="Gao J."/>
            <person name="Sun J."/>
        </authorList>
    </citation>
    <scope>NUCLEOTIDE SEQUENCE [LARGE SCALE GENOMIC DNA]</scope>
    <source>
        <strain evidence="2 3">CCBAU10050</strain>
    </source>
</reference>
<feature type="chain" id="PRO_5026836911" description="Antifreeze protein" evidence="1">
    <location>
        <begin position="28"/>
        <end position="116"/>
    </location>
</feature>
<gene>
    <name evidence="2" type="ORF">G6N76_03345</name>
</gene>
<dbReference type="Proteomes" id="UP000477849">
    <property type="component" value="Unassembled WGS sequence"/>
</dbReference>
<organism evidence="2 3">
    <name type="scientific">Rhizobium daejeonense</name>
    <dbReference type="NCBI Taxonomy" id="240521"/>
    <lineage>
        <taxon>Bacteria</taxon>
        <taxon>Pseudomonadati</taxon>
        <taxon>Pseudomonadota</taxon>
        <taxon>Alphaproteobacteria</taxon>
        <taxon>Hyphomicrobiales</taxon>
        <taxon>Rhizobiaceae</taxon>
        <taxon>Rhizobium/Agrobacterium group</taxon>
        <taxon>Rhizobium</taxon>
    </lineage>
</organism>
<protein>
    <recommendedName>
        <fullName evidence="4">Antifreeze protein</fullName>
    </recommendedName>
</protein>
<evidence type="ECO:0008006" key="4">
    <source>
        <dbReference type="Google" id="ProtNLM"/>
    </source>
</evidence>